<dbReference type="SUPFAM" id="SSF52172">
    <property type="entry name" value="CheY-like"/>
    <property type="match status" value="1"/>
</dbReference>
<dbReference type="InterPro" id="IPR004358">
    <property type="entry name" value="Sig_transdc_His_kin-like_C"/>
</dbReference>
<keyword evidence="9" id="KW-0418">Kinase</keyword>
<dbReference type="GO" id="GO:0005886">
    <property type="term" value="C:plasma membrane"/>
    <property type="evidence" value="ECO:0007669"/>
    <property type="project" value="UniProtKB-SubCell"/>
</dbReference>
<evidence type="ECO:0000256" key="11">
    <source>
        <dbReference type="ARBA" id="ARBA00022989"/>
    </source>
</evidence>
<keyword evidence="11 15" id="KW-1133">Transmembrane helix</keyword>
<dbReference type="InterPro" id="IPR003661">
    <property type="entry name" value="HisK_dim/P_dom"/>
</dbReference>
<feature type="transmembrane region" description="Helical" evidence="15">
    <location>
        <begin position="289"/>
        <end position="312"/>
    </location>
</feature>
<dbReference type="EMBL" id="ADMC01000025">
    <property type="protein sequence ID" value="EHP46650.1"/>
    <property type="molecule type" value="Genomic_DNA"/>
</dbReference>
<keyword evidence="6 14" id="KW-0597">Phosphoprotein</keyword>
<accession>H1DIN8</accession>
<name>H1DIN8_9BACT</name>
<keyword evidence="5" id="KW-0997">Cell inner membrane</keyword>
<dbReference type="Pfam" id="PF02518">
    <property type="entry name" value="HATPase_c"/>
    <property type="match status" value="1"/>
</dbReference>
<dbReference type="GeneID" id="98069814"/>
<dbReference type="Pfam" id="PF00512">
    <property type="entry name" value="HisKA"/>
    <property type="match status" value="1"/>
</dbReference>
<evidence type="ECO:0000256" key="2">
    <source>
        <dbReference type="ARBA" id="ARBA00004429"/>
    </source>
</evidence>
<evidence type="ECO:0000256" key="1">
    <source>
        <dbReference type="ARBA" id="ARBA00000085"/>
    </source>
</evidence>
<feature type="modified residue" description="Phosphohistidine" evidence="13">
    <location>
        <position position="779"/>
    </location>
</feature>
<evidence type="ECO:0000256" key="10">
    <source>
        <dbReference type="ARBA" id="ARBA00022840"/>
    </source>
</evidence>
<sequence>MKKPSRHTKLKVVSGYILLFILTIAAITFIYKQISRFTDNDQLVSTANQKLFIIGNTITGLYEAESLSSSFIQTGSPSSFRKYIQIIKQVELNIDSLKNMTDQPEQIARIDTIHTLLNSKIKNLKELIRAKKSQNPEDYYNQAIALIESNRDTSPDIPQIQKRVITTRDSSYIKSTKKKKGFLGIFSSRQPDSSLQITVTNQEVWDTLYQPTPATNADSIMNILKSAWENFQAETENLNRQITQKEYNIVLQSVRITEQLKKVLYDYENEEINTSISRMKQREEVMNSAAAMIAKIAIIAVLFIAFFCTLILKDITRNQRYRQELEKAKTYTDQLLKSREQLMLSVTHDIKSPLSSVLGYIELLNTTHTDERQRYFLKNMQSSSEHIQKLVMNLLDFSKLENNKVKPENVSFNPARLFQEINDSFIPLAKTKNLVLNFHIDDKLDKEYTGDALRIRQIIVNLMSNAIKYTEKGSVALIVTTNIPGDKLIIQVKDTGPGLSKEEQTLIFQEFTRLTSSVPAEGTGLGLTITQKLVHLLKGQILLDSKPGKGSCFTIELPLKKSAAHPSTSEADTPSPSVPAKTADLSRLKILLVDDDPLQLEMAAGLLKNQGIQSFITTHPQEIINKLQTEHYDLVFSDIQMPEMNGFELVKQIRKQYPSLPVVALSADSDKKEEDYLQAGFTTYLSKPFSSRQLMQLILRLTGQESSTLNLSSSPEEKNLLDEENRGYTLKNILQFTDNDPKALQKILISFTSSTQEHIELLKKYLQEKQWKAIGLLAHKMLPLFRQLEVKEVITSLQQLEHSDKNPLSEKQSEERVRQVIDLSEKLIRTLQNQMDNNL</sequence>
<evidence type="ECO:0000256" key="9">
    <source>
        <dbReference type="ARBA" id="ARBA00022777"/>
    </source>
</evidence>
<dbReference type="SUPFAM" id="SSF55874">
    <property type="entry name" value="ATPase domain of HSP90 chaperone/DNA topoisomerase II/histidine kinase"/>
    <property type="match status" value="1"/>
</dbReference>
<dbReference type="GO" id="GO:0009927">
    <property type="term" value="F:histidine phosphotransfer kinase activity"/>
    <property type="evidence" value="ECO:0007669"/>
    <property type="project" value="TreeGrafter"/>
</dbReference>
<evidence type="ECO:0000256" key="7">
    <source>
        <dbReference type="ARBA" id="ARBA00022679"/>
    </source>
</evidence>
<feature type="domain" description="Response regulatory" evidence="17">
    <location>
        <begin position="589"/>
        <end position="702"/>
    </location>
</feature>
<dbReference type="Pfam" id="PF00072">
    <property type="entry name" value="Response_reg"/>
    <property type="match status" value="1"/>
</dbReference>
<dbReference type="PROSITE" id="PS50110">
    <property type="entry name" value="RESPONSE_REGULATORY"/>
    <property type="match status" value="1"/>
</dbReference>
<dbReference type="InterPro" id="IPR008207">
    <property type="entry name" value="Sig_transdc_His_kin_Hpt_dom"/>
</dbReference>
<dbReference type="InterPro" id="IPR001789">
    <property type="entry name" value="Sig_transdc_resp-reg_receiver"/>
</dbReference>
<dbReference type="PANTHER" id="PTHR43047">
    <property type="entry name" value="TWO-COMPONENT HISTIDINE PROTEIN KINASE"/>
    <property type="match status" value="1"/>
</dbReference>
<dbReference type="SUPFAM" id="SSF47384">
    <property type="entry name" value="Homodimeric domain of signal transducing histidine kinase"/>
    <property type="match status" value="1"/>
</dbReference>
<evidence type="ECO:0000259" key="18">
    <source>
        <dbReference type="PROSITE" id="PS50894"/>
    </source>
</evidence>
<keyword evidence="20" id="KW-1185">Reference proteome</keyword>
<dbReference type="InterPro" id="IPR003594">
    <property type="entry name" value="HATPase_dom"/>
</dbReference>
<dbReference type="CDD" id="cd00082">
    <property type="entry name" value="HisKA"/>
    <property type="match status" value="1"/>
</dbReference>
<keyword evidence="8 15" id="KW-0812">Transmembrane</keyword>
<protein>
    <recommendedName>
        <fullName evidence="3">histidine kinase</fullName>
        <ecNumber evidence="3">2.7.13.3</ecNumber>
    </recommendedName>
</protein>
<keyword evidence="12 15" id="KW-0472">Membrane</keyword>
<dbReference type="AlphaFoldDB" id="H1DIN8"/>
<dbReference type="eggNOG" id="COG0784">
    <property type="taxonomic scope" value="Bacteria"/>
</dbReference>
<gene>
    <name evidence="19" type="ORF">HMPREF9449_02267</name>
</gene>
<dbReference type="Gene3D" id="1.10.287.130">
    <property type="match status" value="1"/>
</dbReference>
<dbReference type="PRINTS" id="PR00344">
    <property type="entry name" value="BCTRLSENSOR"/>
</dbReference>
<dbReference type="PANTHER" id="PTHR43047:SF72">
    <property type="entry name" value="OSMOSENSING HISTIDINE PROTEIN KINASE SLN1"/>
    <property type="match status" value="1"/>
</dbReference>
<proteinExistence type="predicted"/>
<keyword evidence="10" id="KW-0547">Nucleotide-binding</keyword>
<dbReference type="PATRIC" id="fig|742817.3.peg.2426"/>
<reference evidence="19 20" key="1">
    <citation type="submission" date="2012-01" db="EMBL/GenBank/DDBJ databases">
        <title>The Genome Sequence of Odoribacter laneus YIT 12061.</title>
        <authorList>
            <consortium name="The Broad Institute Genome Sequencing Platform"/>
            <person name="Earl A."/>
            <person name="Ward D."/>
            <person name="Feldgarden M."/>
            <person name="Gevers D."/>
            <person name="Morotomi M."/>
            <person name="Young S.K."/>
            <person name="Zeng Q."/>
            <person name="Gargeya S."/>
            <person name="Fitzgerald M."/>
            <person name="Haas B."/>
            <person name="Abouelleil A."/>
            <person name="Alvarado L."/>
            <person name="Arachchi H.M."/>
            <person name="Berlin A."/>
            <person name="Chapman S.B."/>
            <person name="Gearin G."/>
            <person name="Goldberg J."/>
            <person name="Griggs A."/>
            <person name="Gujja S."/>
            <person name="Hansen M."/>
            <person name="Heiman D."/>
            <person name="Howarth C."/>
            <person name="Larimer J."/>
            <person name="Lui A."/>
            <person name="MacDonald P.J.P."/>
            <person name="McCowen C."/>
            <person name="Montmayeur A."/>
            <person name="Murphy C."/>
            <person name="Neiman D."/>
            <person name="Pearson M."/>
            <person name="Priest M."/>
            <person name="Roberts A."/>
            <person name="Saif S."/>
            <person name="Shea T."/>
            <person name="Sisk P."/>
            <person name="Stolte C."/>
            <person name="Sykes S."/>
            <person name="Wortman J."/>
            <person name="Nusbaum C."/>
            <person name="Birren B."/>
        </authorList>
    </citation>
    <scope>NUCLEOTIDE SEQUENCE [LARGE SCALE GENOMIC DNA]</scope>
    <source>
        <strain evidence="19 20">YIT 12061</strain>
    </source>
</reference>
<dbReference type="CDD" id="cd17546">
    <property type="entry name" value="REC_hyHK_CKI1_RcsC-like"/>
    <property type="match status" value="1"/>
</dbReference>
<dbReference type="Proteomes" id="UP000004892">
    <property type="component" value="Unassembled WGS sequence"/>
</dbReference>
<feature type="transmembrane region" description="Helical" evidence="15">
    <location>
        <begin position="12"/>
        <end position="31"/>
    </location>
</feature>
<evidence type="ECO:0000313" key="19">
    <source>
        <dbReference type="EMBL" id="EHP46650.1"/>
    </source>
</evidence>
<dbReference type="InterPro" id="IPR036890">
    <property type="entry name" value="HATPase_C_sf"/>
</dbReference>
<dbReference type="STRING" id="742817.HMPREF9449_02267"/>
<organism evidence="19 20">
    <name type="scientific">Odoribacter laneus YIT 12061</name>
    <dbReference type="NCBI Taxonomy" id="742817"/>
    <lineage>
        <taxon>Bacteria</taxon>
        <taxon>Pseudomonadati</taxon>
        <taxon>Bacteroidota</taxon>
        <taxon>Bacteroidia</taxon>
        <taxon>Bacteroidales</taxon>
        <taxon>Odoribacteraceae</taxon>
        <taxon>Odoribacter</taxon>
    </lineage>
</organism>
<dbReference type="HOGENOM" id="CLU_000445_114_50_10"/>
<evidence type="ECO:0000313" key="20">
    <source>
        <dbReference type="Proteomes" id="UP000004892"/>
    </source>
</evidence>
<dbReference type="SMART" id="SM00448">
    <property type="entry name" value="REC"/>
    <property type="match status" value="1"/>
</dbReference>
<dbReference type="Gene3D" id="3.40.50.2300">
    <property type="match status" value="1"/>
</dbReference>
<comment type="caution">
    <text evidence="19">The sequence shown here is derived from an EMBL/GenBank/DDBJ whole genome shotgun (WGS) entry which is preliminary data.</text>
</comment>
<dbReference type="PROSITE" id="PS50894">
    <property type="entry name" value="HPT"/>
    <property type="match status" value="1"/>
</dbReference>
<evidence type="ECO:0000259" key="17">
    <source>
        <dbReference type="PROSITE" id="PS50110"/>
    </source>
</evidence>
<evidence type="ECO:0000256" key="14">
    <source>
        <dbReference type="PROSITE-ProRule" id="PRU00169"/>
    </source>
</evidence>
<dbReference type="PROSITE" id="PS50109">
    <property type="entry name" value="HIS_KIN"/>
    <property type="match status" value="1"/>
</dbReference>
<evidence type="ECO:0000256" key="5">
    <source>
        <dbReference type="ARBA" id="ARBA00022519"/>
    </source>
</evidence>
<evidence type="ECO:0000256" key="12">
    <source>
        <dbReference type="ARBA" id="ARBA00023136"/>
    </source>
</evidence>
<dbReference type="InterPro" id="IPR036641">
    <property type="entry name" value="HPT_dom_sf"/>
</dbReference>
<feature type="modified residue" description="4-aspartylphosphate" evidence="14">
    <location>
        <position position="638"/>
    </location>
</feature>
<dbReference type="SMART" id="SM00388">
    <property type="entry name" value="HisKA"/>
    <property type="match status" value="1"/>
</dbReference>
<comment type="catalytic activity">
    <reaction evidence="1">
        <text>ATP + protein L-histidine = ADP + protein N-phospho-L-histidine.</text>
        <dbReference type="EC" id="2.7.13.3"/>
    </reaction>
</comment>
<dbReference type="InterPro" id="IPR011006">
    <property type="entry name" value="CheY-like_superfamily"/>
</dbReference>
<dbReference type="InterPro" id="IPR007891">
    <property type="entry name" value="CHASE3"/>
</dbReference>
<evidence type="ECO:0000256" key="15">
    <source>
        <dbReference type="SAM" id="Phobius"/>
    </source>
</evidence>
<dbReference type="RefSeq" id="WP_009137414.1">
    <property type="nucleotide sequence ID" value="NZ_JH594596.1"/>
</dbReference>
<keyword evidence="4" id="KW-1003">Cell membrane</keyword>
<dbReference type="EC" id="2.7.13.3" evidence="3"/>
<dbReference type="Pfam" id="PF05227">
    <property type="entry name" value="CHASE3"/>
    <property type="match status" value="1"/>
</dbReference>
<feature type="domain" description="HPt" evidence="18">
    <location>
        <begin position="740"/>
        <end position="838"/>
    </location>
</feature>
<dbReference type="SUPFAM" id="SSF47226">
    <property type="entry name" value="Histidine-containing phosphotransfer domain, HPT domain"/>
    <property type="match status" value="1"/>
</dbReference>
<dbReference type="Gene3D" id="3.30.565.10">
    <property type="entry name" value="Histidine kinase-like ATPase, C-terminal domain"/>
    <property type="match status" value="1"/>
</dbReference>
<evidence type="ECO:0000256" key="13">
    <source>
        <dbReference type="PROSITE-ProRule" id="PRU00110"/>
    </source>
</evidence>
<evidence type="ECO:0000256" key="4">
    <source>
        <dbReference type="ARBA" id="ARBA00022475"/>
    </source>
</evidence>
<feature type="domain" description="Histidine kinase" evidence="16">
    <location>
        <begin position="345"/>
        <end position="561"/>
    </location>
</feature>
<keyword evidence="7" id="KW-0808">Transferase</keyword>
<dbReference type="SMART" id="SM00387">
    <property type="entry name" value="HATPase_c"/>
    <property type="match status" value="1"/>
</dbReference>
<dbReference type="FunFam" id="3.30.565.10:FF:000010">
    <property type="entry name" value="Sensor histidine kinase RcsC"/>
    <property type="match status" value="1"/>
</dbReference>
<dbReference type="InterPro" id="IPR005467">
    <property type="entry name" value="His_kinase_dom"/>
</dbReference>
<dbReference type="eggNOG" id="COG2205">
    <property type="taxonomic scope" value="Bacteria"/>
</dbReference>
<dbReference type="InterPro" id="IPR036097">
    <property type="entry name" value="HisK_dim/P_sf"/>
</dbReference>
<dbReference type="GO" id="GO:0000155">
    <property type="term" value="F:phosphorelay sensor kinase activity"/>
    <property type="evidence" value="ECO:0007669"/>
    <property type="project" value="InterPro"/>
</dbReference>
<evidence type="ECO:0000256" key="6">
    <source>
        <dbReference type="ARBA" id="ARBA00022553"/>
    </source>
</evidence>
<dbReference type="Gene3D" id="1.20.120.160">
    <property type="entry name" value="HPT domain"/>
    <property type="match status" value="1"/>
</dbReference>
<dbReference type="CDD" id="cd16922">
    <property type="entry name" value="HATPase_EvgS-ArcB-TorS-like"/>
    <property type="match status" value="1"/>
</dbReference>
<evidence type="ECO:0000259" key="16">
    <source>
        <dbReference type="PROSITE" id="PS50109"/>
    </source>
</evidence>
<comment type="subcellular location">
    <subcellularLocation>
        <location evidence="2">Cell inner membrane</location>
        <topology evidence="2">Multi-pass membrane protein</topology>
    </subcellularLocation>
</comment>
<evidence type="ECO:0000256" key="8">
    <source>
        <dbReference type="ARBA" id="ARBA00022692"/>
    </source>
</evidence>
<keyword evidence="10" id="KW-0067">ATP-binding</keyword>
<evidence type="ECO:0000256" key="3">
    <source>
        <dbReference type="ARBA" id="ARBA00012438"/>
    </source>
</evidence>